<proteinExistence type="predicted"/>
<protein>
    <submittedName>
        <fullName evidence="2">Uncharacterized protein</fullName>
    </submittedName>
</protein>
<dbReference type="EMBL" id="LKEA01000039">
    <property type="protein sequence ID" value="ROV94801.1"/>
    <property type="molecule type" value="Genomic_DNA"/>
</dbReference>
<organism evidence="2 3">
    <name type="scientific">Cytospora schulzeri</name>
    <dbReference type="NCBI Taxonomy" id="448051"/>
    <lineage>
        <taxon>Eukaryota</taxon>
        <taxon>Fungi</taxon>
        <taxon>Dikarya</taxon>
        <taxon>Ascomycota</taxon>
        <taxon>Pezizomycotina</taxon>
        <taxon>Sordariomycetes</taxon>
        <taxon>Sordariomycetidae</taxon>
        <taxon>Diaporthales</taxon>
        <taxon>Cytosporaceae</taxon>
        <taxon>Cytospora</taxon>
    </lineage>
</organism>
<gene>
    <name evidence="2" type="ORF">VMCG_08868</name>
</gene>
<sequence length="891" mass="101088">MSNPGPPDLSPEQQRPDYAPSSSSEEGDSDRDNDEYENIPAFKNLPVVPDADKLEADPATWQEKKDRKYYHVIPGWVMPDEEDAKLRRPALLPADINPSTYAQRFGIDPEAPETNRGRSMLTPIQDVYGDASQVPDWVEEFQTFMFRGYTADDLKAQGAFDPNMDFPDLSLDGLQGNIHPLLRRENWQQPEIEGNDEGVPFLWYQIPDKSSGTIKSGRYDISKKGNGDLWTAMQPALRLASKVLYSNPPFWTALFELYNRRPIDHRLAPTTLEDGTSLTSFWLGEVDEDKMYPEAKELRRLGFNAAGITEYVLGKFLRLGFESLTDGKLGLTNIQRRSGRPKKKHIISVRIAVEIVWPLLVPGYSAAEKTAASMHIAATLLHELSHAVIAAQNIMMSYPGWNLDSELRGFTPNIDEPEAEEGYAFERSLWGGQVSYATTEYGMDKDDGFPATINVYLKRWPTAKGRPRPETVRGNGQPLDEEDKWPARLTEPPTWTVNCETALPVTMYGRLFHESFWGPGGPFAKYGQQALRMPTHEWEGRKLKTLFEPLYYDPKDVPRALGSKKAYQWMLLAEVYLTKRRQYAITEYMSILTGSLVEEGRLRKRLHYEKKTWPRGDADITRHVDEIRRLGQQLPGLLATCTQAQAGMANPGQEPVSLEDALASYIDNGRRMIVEATEVQRLLGFEIQHTQYLVLGILKQPDSARRDLERYMDIIRYRLRSLLGRRANEVIQMVSSVYDQYLNQIVPALPQQMDHDRYIDLRQLLNTFNTMSETIRATLPTIIDQLADLANTITMCLEEDDNGALARPPLNKFNYLLDASGIREMRTQRRDLRNLALRHMRLLPANSTELRIVNGWLGALRTHVALAGAATQAERAALQSAALPSLASLQM</sequence>
<comment type="caution">
    <text evidence="2">The sequence shown here is derived from an EMBL/GenBank/DDBJ whole genome shotgun (WGS) entry which is preliminary data.</text>
</comment>
<dbReference type="Proteomes" id="UP000283895">
    <property type="component" value="Unassembled WGS sequence"/>
</dbReference>
<dbReference type="STRING" id="356882.A0A423VUZ4"/>
<accession>A0A423VUZ4</accession>
<feature type="region of interest" description="Disordered" evidence="1">
    <location>
        <begin position="465"/>
        <end position="485"/>
    </location>
</feature>
<evidence type="ECO:0000313" key="3">
    <source>
        <dbReference type="Proteomes" id="UP000283895"/>
    </source>
</evidence>
<dbReference type="OrthoDB" id="1431934at2759"/>
<reference evidence="2 3" key="1">
    <citation type="submission" date="2015-09" db="EMBL/GenBank/DDBJ databases">
        <title>Host preference determinants of Valsa canker pathogens revealed by comparative genomics.</title>
        <authorList>
            <person name="Yin Z."/>
            <person name="Huang L."/>
        </authorList>
    </citation>
    <scope>NUCLEOTIDE SEQUENCE [LARGE SCALE GENOMIC DNA]</scope>
    <source>
        <strain evidence="2 3">03-1</strain>
    </source>
</reference>
<dbReference type="AlphaFoldDB" id="A0A423VUZ4"/>
<name>A0A423VUZ4_9PEZI</name>
<keyword evidence="3" id="KW-1185">Reference proteome</keyword>
<feature type="region of interest" description="Disordered" evidence="1">
    <location>
        <begin position="1"/>
        <end position="51"/>
    </location>
</feature>
<evidence type="ECO:0000256" key="1">
    <source>
        <dbReference type="SAM" id="MobiDB-lite"/>
    </source>
</evidence>
<feature type="compositionally biased region" description="Acidic residues" evidence="1">
    <location>
        <begin position="25"/>
        <end position="37"/>
    </location>
</feature>
<evidence type="ECO:0000313" key="2">
    <source>
        <dbReference type="EMBL" id="ROV94801.1"/>
    </source>
</evidence>